<dbReference type="PROSITE" id="PS00153">
    <property type="entry name" value="ATPASE_GAMMA"/>
    <property type="match status" value="1"/>
</dbReference>
<gene>
    <name evidence="10 11" type="primary">atpG</name>
    <name evidence="11" type="ORF">ABGF40_05230</name>
</gene>
<dbReference type="PANTHER" id="PTHR11693">
    <property type="entry name" value="ATP SYNTHASE GAMMA CHAIN"/>
    <property type="match status" value="1"/>
</dbReference>
<comment type="subcellular location">
    <subcellularLocation>
        <location evidence="10">Cell membrane</location>
        <topology evidence="10">Peripheral membrane protein</topology>
    </subcellularLocation>
    <subcellularLocation>
        <location evidence="2">Membrane</location>
        <topology evidence="2">Peripheral membrane protein</topology>
    </subcellularLocation>
</comment>
<keyword evidence="12" id="KW-1185">Reference proteome</keyword>
<proteinExistence type="inferred from homology"/>
<organism evidence="11 12">
    <name type="scientific">Helcococcus bovis</name>
    <dbReference type="NCBI Taxonomy" id="3153252"/>
    <lineage>
        <taxon>Bacteria</taxon>
        <taxon>Bacillati</taxon>
        <taxon>Bacillota</taxon>
        <taxon>Tissierellia</taxon>
        <taxon>Tissierellales</taxon>
        <taxon>Peptoniphilaceae</taxon>
        <taxon>Helcococcus</taxon>
    </lineage>
</organism>
<keyword evidence="6 10" id="KW-0406">Ion transport</keyword>
<dbReference type="EMBL" id="JBFNFH010000011">
    <property type="protein sequence ID" value="MFM1525072.1"/>
    <property type="molecule type" value="Genomic_DNA"/>
</dbReference>
<keyword evidence="8 10" id="KW-0139">CF(1)</keyword>
<keyword evidence="9 10" id="KW-0066">ATP synthesis</keyword>
<dbReference type="RefSeq" id="WP_408126665.1">
    <property type="nucleotide sequence ID" value="NZ_JBFNFH010000011.1"/>
</dbReference>
<dbReference type="SUPFAM" id="SSF52943">
    <property type="entry name" value="ATP synthase (F1-ATPase), gamma subunit"/>
    <property type="match status" value="1"/>
</dbReference>
<dbReference type="Pfam" id="PF00231">
    <property type="entry name" value="ATP-synt"/>
    <property type="match status" value="1"/>
</dbReference>
<accession>A0ABW9F6R8</accession>
<reference evidence="11 12" key="1">
    <citation type="journal article" date="2024" name="Front. Microbiol.">
        <title>Pangenomic and biochemical analyses of Helcococcus ovis reveal widespread tetracycline resistance and a novel bacterial species, Helcococcus bovis.</title>
        <authorList>
            <person name="Cunha F."/>
            <person name="Zhai Y."/>
            <person name="Casaro S."/>
            <person name="Jones K.L."/>
            <person name="Hernandez M."/>
            <person name="Bisinotto R.S."/>
            <person name="Kariyawasam S."/>
            <person name="Brown M.B."/>
            <person name="Phillips A."/>
            <person name="Jeong K.C."/>
            <person name="Galvao K.N."/>
        </authorList>
    </citation>
    <scope>NUCLEOTIDE SEQUENCE [LARGE SCALE GENOMIC DNA]</scope>
    <source>
        <strain evidence="11 12">KG197</strain>
    </source>
</reference>
<comment type="function">
    <text evidence="1 10">Produces ATP from ADP in the presence of a proton gradient across the membrane. The gamma chain is believed to be important in regulating ATPase activity and the flow of protons through the CF(0) complex.</text>
</comment>
<evidence type="ECO:0000256" key="10">
    <source>
        <dbReference type="HAMAP-Rule" id="MF_00815"/>
    </source>
</evidence>
<dbReference type="InterPro" id="IPR023632">
    <property type="entry name" value="ATP_synth_F1_gsu_CS"/>
</dbReference>
<comment type="subunit">
    <text evidence="10">F-type ATPases have 2 components, CF(1) - the catalytic core - and CF(0) - the membrane proton channel. CF(1) has five subunits: alpha(3), beta(3), gamma(1), delta(1), epsilon(1). CF(0) has three main subunits: a, b and c.</text>
</comment>
<evidence type="ECO:0000313" key="11">
    <source>
        <dbReference type="EMBL" id="MFM1525072.1"/>
    </source>
</evidence>
<dbReference type="NCBIfam" id="TIGR01146">
    <property type="entry name" value="ATPsyn_F1gamma"/>
    <property type="match status" value="1"/>
</dbReference>
<evidence type="ECO:0000256" key="9">
    <source>
        <dbReference type="ARBA" id="ARBA00023310"/>
    </source>
</evidence>
<evidence type="ECO:0000256" key="4">
    <source>
        <dbReference type="ARBA" id="ARBA00022448"/>
    </source>
</evidence>
<evidence type="ECO:0000313" key="12">
    <source>
        <dbReference type="Proteomes" id="UP001629536"/>
    </source>
</evidence>
<evidence type="ECO:0000256" key="5">
    <source>
        <dbReference type="ARBA" id="ARBA00022781"/>
    </source>
</evidence>
<dbReference type="PRINTS" id="PR00126">
    <property type="entry name" value="ATPASEGAMMA"/>
</dbReference>
<evidence type="ECO:0000256" key="3">
    <source>
        <dbReference type="ARBA" id="ARBA00007681"/>
    </source>
</evidence>
<keyword evidence="4 10" id="KW-0813">Transport</keyword>
<dbReference type="Proteomes" id="UP001629536">
    <property type="component" value="Unassembled WGS sequence"/>
</dbReference>
<evidence type="ECO:0000256" key="7">
    <source>
        <dbReference type="ARBA" id="ARBA00023136"/>
    </source>
</evidence>
<evidence type="ECO:0000256" key="8">
    <source>
        <dbReference type="ARBA" id="ARBA00023196"/>
    </source>
</evidence>
<dbReference type="InterPro" id="IPR035968">
    <property type="entry name" value="ATP_synth_F1_ATPase_gsu"/>
</dbReference>
<protein>
    <recommendedName>
        <fullName evidence="10">ATP synthase gamma chain</fullName>
    </recommendedName>
    <alternativeName>
        <fullName evidence="10">ATP synthase F1 sector gamma subunit</fullName>
    </alternativeName>
    <alternativeName>
        <fullName evidence="10">F-ATPase gamma subunit</fullName>
    </alternativeName>
</protein>
<evidence type="ECO:0000256" key="6">
    <source>
        <dbReference type="ARBA" id="ARBA00023065"/>
    </source>
</evidence>
<evidence type="ECO:0000256" key="1">
    <source>
        <dbReference type="ARBA" id="ARBA00003456"/>
    </source>
</evidence>
<comment type="similarity">
    <text evidence="3 10">Belongs to the ATPase gamma chain family.</text>
</comment>
<keyword evidence="7 10" id="KW-0472">Membrane</keyword>
<dbReference type="PANTHER" id="PTHR11693:SF22">
    <property type="entry name" value="ATP SYNTHASE SUBUNIT GAMMA, MITOCHONDRIAL"/>
    <property type="match status" value="1"/>
</dbReference>
<dbReference type="Gene3D" id="3.40.1380.10">
    <property type="match status" value="1"/>
</dbReference>
<dbReference type="HAMAP" id="MF_00815">
    <property type="entry name" value="ATP_synth_gamma_bact"/>
    <property type="match status" value="1"/>
</dbReference>
<keyword evidence="10" id="KW-1003">Cell membrane</keyword>
<dbReference type="CDD" id="cd12151">
    <property type="entry name" value="F1-ATPase_gamma"/>
    <property type="match status" value="1"/>
</dbReference>
<name>A0ABW9F6R8_9FIRM</name>
<comment type="caution">
    <text evidence="11">The sequence shown here is derived from an EMBL/GenBank/DDBJ whole genome shotgun (WGS) entry which is preliminary data.</text>
</comment>
<dbReference type="Gene3D" id="1.10.287.80">
    <property type="entry name" value="ATP synthase, gamma subunit, helix hairpin domain"/>
    <property type="match status" value="1"/>
</dbReference>
<sequence>MAQSTKDIKRRIQGIGSIMQITNAMELVASAKLRKSRERLEITKPYFETVFENINDILAMTSANSSLMEKREVKNRAVILVASDKGLAGGYNINAVNKAIEYVKNSDAENTLIYTTGIRSIELLKRKGFDVNKDFTHIDNDPVIEDASAMGSFFANKYIEKVYDEVVIVYTKFDSMVSFVPKVIKLLPATGFESEGKEKAKKFDFDFEPSVSTVLTQMIKQYINVTIYGCLLESSASEQASRRTAMENATSNGEDLLENLQLEFNRARQASITQEISEIVGGANALN</sequence>
<keyword evidence="5 10" id="KW-0375">Hydrogen ion transport</keyword>
<dbReference type="InterPro" id="IPR000131">
    <property type="entry name" value="ATP_synth_F1_gsu"/>
</dbReference>
<evidence type="ECO:0000256" key="2">
    <source>
        <dbReference type="ARBA" id="ARBA00004170"/>
    </source>
</evidence>